<feature type="region of interest" description="Disordered" evidence="10">
    <location>
        <begin position="292"/>
        <end position="339"/>
    </location>
</feature>
<dbReference type="SMART" id="SM00236">
    <property type="entry name" value="fCBD"/>
    <property type="match status" value="1"/>
</dbReference>
<keyword evidence="14" id="KW-1185">Reference proteome</keyword>
<keyword evidence="6" id="KW-0378">Hydrolase</keyword>
<feature type="domain" description="CBM1" evidence="12">
    <location>
        <begin position="333"/>
        <end position="369"/>
    </location>
</feature>
<dbReference type="PROSITE" id="PS51164">
    <property type="entry name" value="CBM1_2"/>
    <property type="match status" value="1"/>
</dbReference>
<comment type="function">
    <text evidence="1">Secreted metalloproteinase that allows assimilation of proteinaceous substrates.</text>
</comment>
<dbReference type="GO" id="GO:0005576">
    <property type="term" value="C:extracellular region"/>
    <property type="evidence" value="ECO:0007669"/>
    <property type="project" value="InterPro"/>
</dbReference>
<keyword evidence="5 11" id="KW-0732">Signal</keyword>
<dbReference type="AlphaFoldDB" id="E9EAR2"/>
<dbReference type="InterPro" id="IPR035971">
    <property type="entry name" value="CBD_sf"/>
</dbReference>
<dbReference type="InterPro" id="IPR000254">
    <property type="entry name" value="CBD"/>
</dbReference>
<evidence type="ECO:0000256" key="6">
    <source>
        <dbReference type="ARBA" id="ARBA00022801"/>
    </source>
</evidence>
<dbReference type="PANTHER" id="PTHR47466">
    <property type="match status" value="1"/>
</dbReference>
<dbReference type="InterPro" id="IPR024079">
    <property type="entry name" value="MetalloPept_cat_dom_sf"/>
</dbReference>
<dbReference type="PANTHER" id="PTHR47466:SF1">
    <property type="entry name" value="METALLOPROTEASE MEP1 (AFU_ORTHOLOGUE AFUA_1G07730)-RELATED"/>
    <property type="match status" value="1"/>
</dbReference>
<evidence type="ECO:0000256" key="11">
    <source>
        <dbReference type="SAM" id="SignalP"/>
    </source>
</evidence>
<evidence type="ECO:0000256" key="10">
    <source>
        <dbReference type="SAM" id="MobiDB-lite"/>
    </source>
</evidence>
<feature type="compositionally biased region" description="Pro residues" evidence="10">
    <location>
        <begin position="298"/>
        <end position="330"/>
    </location>
</feature>
<keyword evidence="4" id="KW-0479">Metal-binding</keyword>
<keyword evidence="9" id="KW-1015">Disulfide bond</keyword>
<evidence type="ECO:0000256" key="8">
    <source>
        <dbReference type="ARBA" id="ARBA00023049"/>
    </source>
</evidence>
<dbReference type="SUPFAM" id="SSF57180">
    <property type="entry name" value="Cellulose-binding domain"/>
    <property type="match status" value="1"/>
</dbReference>
<reference evidence="13 14" key="1">
    <citation type="journal article" date="2011" name="PLoS Genet.">
        <title>Genome sequencing and comparative transcriptomics of the model entomopathogenic fungi Metarhizium anisopliae and M. acridum.</title>
        <authorList>
            <person name="Gao Q."/>
            <person name="Jin K."/>
            <person name="Ying S.H."/>
            <person name="Zhang Y."/>
            <person name="Xiao G."/>
            <person name="Shang Y."/>
            <person name="Duan Z."/>
            <person name="Hu X."/>
            <person name="Xie X.Q."/>
            <person name="Zhou G."/>
            <person name="Peng G."/>
            <person name="Luo Z."/>
            <person name="Huang W."/>
            <person name="Wang B."/>
            <person name="Fang W."/>
            <person name="Wang S."/>
            <person name="Zhong Y."/>
            <person name="Ma L.J."/>
            <person name="St Leger R.J."/>
            <person name="Zhao G.P."/>
            <person name="Pei Y."/>
            <person name="Feng M.G."/>
            <person name="Xia Y."/>
            <person name="Wang C."/>
        </authorList>
    </citation>
    <scope>NUCLEOTIDE SEQUENCE [LARGE SCALE GENOMIC DNA]</scope>
    <source>
        <strain evidence="13 14">CQMa 102</strain>
    </source>
</reference>
<dbReference type="InParanoid" id="E9EAR2"/>
<dbReference type="STRING" id="655827.E9EAR2"/>
<dbReference type="HOGENOM" id="CLU_048726_3_0_1"/>
<evidence type="ECO:0000256" key="2">
    <source>
        <dbReference type="ARBA" id="ARBA00008721"/>
    </source>
</evidence>
<dbReference type="OrthoDB" id="536211at2759"/>
<accession>E9EAR2</accession>
<dbReference type="GO" id="GO:0006508">
    <property type="term" value="P:proteolysis"/>
    <property type="evidence" value="ECO:0007669"/>
    <property type="project" value="UniProtKB-KW"/>
</dbReference>
<dbReference type="InterPro" id="IPR008754">
    <property type="entry name" value="Peptidase_M43"/>
</dbReference>
<feature type="signal peptide" evidence="11">
    <location>
        <begin position="1"/>
        <end position="18"/>
    </location>
</feature>
<protein>
    <submittedName>
        <fullName evidence="13">Metalloprotease MEP1</fullName>
    </submittedName>
</protein>
<dbReference type="PROSITE" id="PS00562">
    <property type="entry name" value="CBM1_1"/>
    <property type="match status" value="1"/>
</dbReference>
<evidence type="ECO:0000313" key="13">
    <source>
        <dbReference type="EMBL" id="EFY86946.1"/>
    </source>
</evidence>
<comment type="similarity">
    <text evidence="2">Belongs to the peptidase M43B family.</text>
</comment>
<dbReference type="OMA" id="VANIWEQ"/>
<gene>
    <name evidence="13" type="ORF">MAC_06960</name>
</gene>
<dbReference type="GO" id="GO:0030248">
    <property type="term" value="F:cellulose binding"/>
    <property type="evidence" value="ECO:0007669"/>
    <property type="project" value="InterPro"/>
</dbReference>
<dbReference type="Pfam" id="PF00734">
    <property type="entry name" value="CBM_1"/>
    <property type="match status" value="1"/>
</dbReference>
<evidence type="ECO:0000256" key="5">
    <source>
        <dbReference type="ARBA" id="ARBA00022729"/>
    </source>
</evidence>
<evidence type="ECO:0000256" key="1">
    <source>
        <dbReference type="ARBA" id="ARBA00003174"/>
    </source>
</evidence>
<dbReference type="GO" id="GO:0005975">
    <property type="term" value="P:carbohydrate metabolic process"/>
    <property type="evidence" value="ECO:0007669"/>
    <property type="project" value="InterPro"/>
</dbReference>
<dbReference type="GO" id="GO:0008237">
    <property type="term" value="F:metallopeptidase activity"/>
    <property type="evidence" value="ECO:0007669"/>
    <property type="project" value="UniProtKB-KW"/>
</dbReference>
<evidence type="ECO:0000256" key="3">
    <source>
        <dbReference type="ARBA" id="ARBA00022670"/>
    </source>
</evidence>
<evidence type="ECO:0000259" key="12">
    <source>
        <dbReference type="PROSITE" id="PS51164"/>
    </source>
</evidence>
<keyword evidence="7" id="KW-0862">Zinc</keyword>
<organism evidence="14">
    <name type="scientific">Metarhizium acridum (strain CQMa 102)</name>
    <dbReference type="NCBI Taxonomy" id="655827"/>
    <lineage>
        <taxon>Eukaryota</taxon>
        <taxon>Fungi</taxon>
        <taxon>Dikarya</taxon>
        <taxon>Ascomycota</taxon>
        <taxon>Pezizomycotina</taxon>
        <taxon>Sordariomycetes</taxon>
        <taxon>Hypocreomycetidae</taxon>
        <taxon>Hypocreales</taxon>
        <taxon>Clavicipitaceae</taxon>
        <taxon>Metarhizium</taxon>
    </lineage>
</organism>
<evidence type="ECO:0000256" key="7">
    <source>
        <dbReference type="ARBA" id="ARBA00022833"/>
    </source>
</evidence>
<dbReference type="Gene3D" id="3.40.390.10">
    <property type="entry name" value="Collagenase (Catalytic Domain)"/>
    <property type="match status" value="1"/>
</dbReference>
<name>E9EAR2_METAQ</name>
<dbReference type="RefSeq" id="XP_007813300.1">
    <property type="nucleotide sequence ID" value="XM_007815109.1"/>
</dbReference>
<dbReference type="Pfam" id="PF05572">
    <property type="entry name" value="Peptidase_M43"/>
    <property type="match status" value="1"/>
</dbReference>
<dbReference type="KEGG" id="maw:19251271"/>
<evidence type="ECO:0000256" key="4">
    <source>
        <dbReference type="ARBA" id="ARBA00022723"/>
    </source>
</evidence>
<evidence type="ECO:0000256" key="9">
    <source>
        <dbReference type="ARBA" id="ARBA00023157"/>
    </source>
</evidence>
<dbReference type="SUPFAM" id="SSF55486">
    <property type="entry name" value="Metalloproteases ('zincins'), catalytic domain"/>
    <property type="match status" value="1"/>
</dbReference>
<proteinExistence type="inferred from homology"/>
<sequence length="370" mass="41561">MKFLPYALAISMANVIHAGVLYGRDEPLRQCAEPPPSEEFLNFSKELNTSSTLITRQQPGNLNFQVYTHVVYFDQTVKGGYLTEDIIKTGMDVMNRYYSRSGITFTHVSNDYTQHPAWARGQDQMGMKAKLRRGNYADLNLYYVAFIPGPAADGSASAGICWLPVPRRDGRVSQEELIRDGCMMLAETAHPRYPNDMTTTHEVGHWLGLLHTFEGNACAEGDTIDDTFPQQEPTQRCERVQHKFQDGRAAVRACNNWYPSNMFNIMDYSSCSREFSPGQEQRMQYWAQVRRQIGGPSNPNPNPNPPRPENPNPNPPNPENPNPPPPPPPTDNGVANIWEQCGGMGWNGPTACAQGLVCQKMGEWYSQCRP</sequence>
<dbReference type="GO" id="GO:0046872">
    <property type="term" value="F:metal ion binding"/>
    <property type="evidence" value="ECO:0007669"/>
    <property type="project" value="UniProtKB-KW"/>
</dbReference>
<dbReference type="EMBL" id="GL698535">
    <property type="protein sequence ID" value="EFY86946.1"/>
    <property type="molecule type" value="Genomic_DNA"/>
</dbReference>
<keyword evidence="8 13" id="KW-0482">Metalloprotease</keyword>
<dbReference type="GeneID" id="19251271"/>
<dbReference type="Proteomes" id="UP000002499">
    <property type="component" value="Unassembled WGS sequence"/>
</dbReference>
<feature type="chain" id="PRO_5003235237" evidence="11">
    <location>
        <begin position="19"/>
        <end position="370"/>
    </location>
</feature>
<dbReference type="eggNOG" id="ENOG502RYKG">
    <property type="taxonomic scope" value="Eukaryota"/>
</dbReference>
<keyword evidence="3 13" id="KW-0645">Protease</keyword>
<evidence type="ECO:0000313" key="14">
    <source>
        <dbReference type="Proteomes" id="UP000002499"/>
    </source>
</evidence>